<reference evidence="1" key="1">
    <citation type="submission" date="2023-03" db="EMBL/GenBank/DDBJ databases">
        <title>Chitinimonas shenzhenensis gen. nov., sp. nov., a novel member of family Burkholderiaceae isolated from activated sludge collected in Shen Zhen, China.</title>
        <authorList>
            <person name="Wang X."/>
        </authorList>
    </citation>
    <scope>NUCLEOTIDE SEQUENCE</scope>
    <source>
        <strain evidence="1">DQS-5</strain>
    </source>
</reference>
<organism evidence="1 2">
    <name type="scientific">Parachitinimonas caeni</name>
    <dbReference type="NCBI Taxonomy" id="3031301"/>
    <lineage>
        <taxon>Bacteria</taxon>
        <taxon>Pseudomonadati</taxon>
        <taxon>Pseudomonadota</taxon>
        <taxon>Betaproteobacteria</taxon>
        <taxon>Neisseriales</taxon>
        <taxon>Chitinibacteraceae</taxon>
        <taxon>Parachitinimonas</taxon>
    </lineage>
</organism>
<gene>
    <name evidence="1" type="ORF">PZA18_01745</name>
</gene>
<evidence type="ECO:0008006" key="3">
    <source>
        <dbReference type="Google" id="ProtNLM"/>
    </source>
</evidence>
<accession>A0ABT7DRS3</accession>
<sequence>MNYGKQSIFTPLLSLCASAVFLQGCNEGKQSEENSTDYYIQRISAAAEKAWPSLDAIWGGVNEKDAMYRNLVLVVADGRQAWEIDRDGSRPISYEKISARQLPNEYGTYQKLENWREGRFALFISLGETLDQAELAKIRAEPAAIPFIFTLATHEAMHYYLQDKWQLDGDKASRSTRLPIAVEPRVLRNHLARSLERAAQGNLADLGHASYWYQKWKQQYPEEVLQIHWGDIVEGSATYIEMVAETIAKGHAFGSSQYHAAVNEKIQQSAEVIPDIALESYRLGALAGHLLDRQGRQWKSQVEKDQSPLDILLHNIAPVPEALDLQLERELKLKIAQQSQEAEDRLGIFKFVENIRQANTAKVFIPNSKMVVSELAGLYSIADFAYEITGYSAQVHLTGGSLTAKSATMAMISDLSYCGEPGGLFVLPNGMPDPDQGRLKFSSAQLSMDVPYPVLDASGKVYCLR</sequence>
<dbReference type="Proteomes" id="UP001172778">
    <property type="component" value="Unassembled WGS sequence"/>
</dbReference>
<dbReference type="PROSITE" id="PS51257">
    <property type="entry name" value="PROKAR_LIPOPROTEIN"/>
    <property type="match status" value="1"/>
</dbReference>
<proteinExistence type="predicted"/>
<protein>
    <recommendedName>
        <fullName evidence="3">Lipoprotein</fullName>
    </recommendedName>
</protein>
<evidence type="ECO:0000313" key="1">
    <source>
        <dbReference type="EMBL" id="MDK2122766.1"/>
    </source>
</evidence>
<name>A0ABT7DRS3_9NEIS</name>
<comment type="caution">
    <text evidence="1">The sequence shown here is derived from an EMBL/GenBank/DDBJ whole genome shotgun (WGS) entry which is preliminary data.</text>
</comment>
<dbReference type="RefSeq" id="WP_284099043.1">
    <property type="nucleotide sequence ID" value="NZ_JARRAF010000001.1"/>
</dbReference>
<evidence type="ECO:0000313" key="2">
    <source>
        <dbReference type="Proteomes" id="UP001172778"/>
    </source>
</evidence>
<keyword evidence="2" id="KW-1185">Reference proteome</keyword>
<dbReference type="EMBL" id="JARRAF010000001">
    <property type="protein sequence ID" value="MDK2122766.1"/>
    <property type="molecule type" value="Genomic_DNA"/>
</dbReference>